<evidence type="ECO:0000256" key="1">
    <source>
        <dbReference type="SAM" id="MobiDB-lite"/>
    </source>
</evidence>
<accession>A0A1G7RWB8</accession>
<dbReference type="InterPro" id="IPR043138">
    <property type="entry name" value="GGT_lsub"/>
</dbReference>
<keyword evidence="2" id="KW-0808">Transferase</keyword>
<dbReference type="PANTHER" id="PTHR43881:SF1">
    <property type="entry name" value="GAMMA-GLUTAMYLTRANSPEPTIDASE (AFU_ORTHOLOGUE AFUA_4G13580)"/>
    <property type="match status" value="1"/>
</dbReference>
<protein>
    <submittedName>
        <fullName evidence="2">Gamma-glutamyltransferase 2. Threonine peptidase. MEROPS family T03</fullName>
    </submittedName>
</protein>
<dbReference type="STRING" id="1082479.SAMN05216241_10623"/>
<dbReference type="InterPro" id="IPR029055">
    <property type="entry name" value="Ntn_hydrolases_N"/>
</dbReference>
<evidence type="ECO:0000313" key="3">
    <source>
        <dbReference type="Proteomes" id="UP000199415"/>
    </source>
</evidence>
<dbReference type="InterPro" id="IPR043137">
    <property type="entry name" value="GGT_ssub_C"/>
</dbReference>
<dbReference type="GO" id="GO:0016740">
    <property type="term" value="F:transferase activity"/>
    <property type="evidence" value="ECO:0007669"/>
    <property type="project" value="UniProtKB-KW"/>
</dbReference>
<dbReference type="EMBL" id="FNCE01000006">
    <property type="protein sequence ID" value="SDG15048.1"/>
    <property type="molecule type" value="Genomic_DNA"/>
</dbReference>
<dbReference type="PANTHER" id="PTHR43881">
    <property type="entry name" value="GAMMA-GLUTAMYLTRANSPEPTIDASE (AFU_ORTHOLOGUE AFUA_4G13580)"/>
    <property type="match status" value="1"/>
</dbReference>
<name>A0A1G7RWB8_9PROT</name>
<dbReference type="InterPro" id="IPR052896">
    <property type="entry name" value="GGT-like_enzyme"/>
</dbReference>
<dbReference type="Pfam" id="PF01019">
    <property type="entry name" value="G_glu_transpept"/>
    <property type="match status" value="1"/>
</dbReference>
<dbReference type="Proteomes" id="UP000199415">
    <property type="component" value="Unassembled WGS sequence"/>
</dbReference>
<dbReference type="PRINTS" id="PR01210">
    <property type="entry name" value="GGTRANSPTASE"/>
</dbReference>
<sequence length="620" mass="65655">MRAALSPRRALPPGPGEPTLVAATGKRLIVAFTTRPELRGTFGGVASTHWLASQAGMRMLELDGTAADAAVAAGFTLQVVEPHLNGPGGEVPILHHAHGDARPTVICGQGTAPARATVAAFRELGLDLVPGTGLLAAVVPGAFDAWLRLLRDHGTLSLATVLAPAIRYAADGHPLLPGAANAIAGLAQRFREDWPTSAAVFLPRDRPPEANEGFRNPALAATYRRILDEAEAASGDRVEQIEAARRTWARGFVAEAIDRFCRTQRVRDTSGRCHGGFLTGDDMARWQAGVEAPVVHEHAGYTVCKPGPWSQGPVLLQQLALLDGLDLAGMDPAGPAFVHTVTEAAKLALADREAFYGDPAFADVPIATLLSDDHAAQRRALIGEHASTELRPGTIPGQGTDDPVPVQAPDTAGEGAPGTGEPTVQDKPGDTCHVDAVDRWGNAVSATPSGGWLQASPVIPELGFPLNTRAQMFWLAEDHPNALAPGKRPRTTLSASIAVRDGQAALAWGTPGGDYQDQWALTFWLRHVHHGLNLQEAIDAPMFCTDHAPASFYPRRAQPGSLNVEARFAETTLAELRERGHGVRIRDAWSLGRLAAAGLTDGQVRAAAHPRMMQGYAVAR</sequence>
<keyword evidence="3" id="KW-1185">Reference proteome</keyword>
<dbReference type="Gene3D" id="3.60.20.40">
    <property type="match status" value="1"/>
</dbReference>
<proteinExistence type="predicted"/>
<feature type="region of interest" description="Disordered" evidence="1">
    <location>
        <begin position="383"/>
        <end position="429"/>
    </location>
</feature>
<dbReference type="Gene3D" id="1.10.246.130">
    <property type="match status" value="1"/>
</dbReference>
<dbReference type="SUPFAM" id="SSF56235">
    <property type="entry name" value="N-terminal nucleophile aminohydrolases (Ntn hydrolases)"/>
    <property type="match status" value="1"/>
</dbReference>
<evidence type="ECO:0000313" key="2">
    <source>
        <dbReference type="EMBL" id="SDG15048.1"/>
    </source>
</evidence>
<dbReference type="AlphaFoldDB" id="A0A1G7RWB8"/>
<reference evidence="2 3" key="1">
    <citation type="submission" date="2016-10" db="EMBL/GenBank/DDBJ databases">
        <authorList>
            <person name="de Groot N.N."/>
        </authorList>
    </citation>
    <scope>NUCLEOTIDE SEQUENCE [LARGE SCALE GENOMIC DNA]</scope>
    <source>
        <strain evidence="2 3">DSM 25584</strain>
    </source>
</reference>
<organism evidence="2 3">
    <name type="scientific">Limimonas halophila</name>
    <dbReference type="NCBI Taxonomy" id="1082479"/>
    <lineage>
        <taxon>Bacteria</taxon>
        <taxon>Pseudomonadati</taxon>
        <taxon>Pseudomonadota</taxon>
        <taxon>Alphaproteobacteria</taxon>
        <taxon>Rhodospirillales</taxon>
        <taxon>Rhodovibrionaceae</taxon>
        <taxon>Limimonas</taxon>
    </lineage>
</organism>
<gene>
    <name evidence="2" type="ORF">SAMN05216241_10623</name>
</gene>